<evidence type="ECO:0000256" key="2">
    <source>
        <dbReference type="ARBA" id="ARBA00023043"/>
    </source>
</evidence>
<dbReference type="SMART" id="SM00248">
    <property type="entry name" value="ANK"/>
    <property type="match status" value="3"/>
</dbReference>
<comment type="caution">
    <text evidence="5">The sequence shown here is derived from an EMBL/GenBank/DDBJ whole genome shotgun (WGS) entry which is preliminary data.</text>
</comment>
<name>A0ABU3I2B1_9ACTN</name>
<feature type="repeat" description="ANK" evidence="3">
    <location>
        <begin position="41"/>
        <end position="73"/>
    </location>
</feature>
<accession>A0ABU3I2B1</accession>
<evidence type="ECO:0000256" key="1">
    <source>
        <dbReference type="ARBA" id="ARBA00022737"/>
    </source>
</evidence>
<dbReference type="InterPro" id="IPR002110">
    <property type="entry name" value="Ankyrin_rpt"/>
</dbReference>
<keyword evidence="2 3" id="KW-0040">ANK repeat</keyword>
<proteinExistence type="predicted"/>
<dbReference type="PANTHER" id="PTHR24171:SF8">
    <property type="entry name" value="BRCA1-ASSOCIATED RING DOMAIN PROTEIN 1"/>
    <property type="match status" value="1"/>
</dbReference>
<keyword evidence="1" id="KW-0677">Repeat</keyword>
<gene>
    <name evidence="5" type="ORF">ROS62_20355</name>
</gene>
<dbReference type="Proteomes" id="UP001181313">
    <property type="component" value="Unassembled WGS sequence"/>
</dbReference>
<feature type="region of interest" description="Disordered" evidence="4">
    <location>
        <begin position="65"/>
        <end position="91"/>
    </location>
</feature>
<dbReference type="Pfam" id="PF00023">
    <property type="entry name" value="Ank"/>
    <property type="match status" value="1"/>
</dbReference>
<evidence type="ECO:0000256" key="4">
    <source>
        <dbReference type="SAM" id="MobiDB-lite"/>
    </source>
</evidence>
<feature type="compositionally biased region" description="Low complexity" evidence="4">
    <location>
        <begin position="65"/>
        <end position="75"/>
    </location>
</feature>
<dbReference type="PROSITE" id="PS50297">
    <property type="entry name" value="ANK_REP_REGION"/>
    <property type="match status" value="1"/>
</dbReference>
<keyword evidence="6" id="KW-1185">Reference proteome</keyword>
<reference evidence="5" key="1">
    <citation type="submission" date="2024-05" db="EMBL/GenBank/DDBJ databases">
        <title>30 novel species of actinomycetes from the DSMZ collection.</title>
        <authorList>
            <person name="Nouioui I."/>
        </authorList>
    </citation>
    <scope>NUCLEOTIDE SEQUENCE</scope>
    <source>
        <strain evidence="5">DSM 41972</strain>
    </source>
</reference>
<dbReference type="RefSeq" id="WP_093553615.1">
    <property type="nucleotide sequence ID" value="NZ_JAVSGH010000025.1"/>
</dbReference>
<sequence>MNRRPQKKLARKLVEAVMFGEVGEVDALLRAGADPDGRDADGTAPLYAASVHGATDKVRRLLAAGASPDAGASPGRRGLAGRPERPWGSGHAPVRAACWGHVDTVRALLEHGADPNLGEDHGTGWSPLRWARTRPHPETVGTLLAAGAREHRTAG</sequence>
<organism evidence="5 6">
    <name type="scientific">Streptomyces althioticus subsp. attaecolombicae</name>
    <dbReference type="NCBI Taxonomy" id="3075534"/>
    <lineage>
        <taxon>Bacteria</taxon>
        <taxon>Bacillati</taxon>
        <taxon>Actinomycetota</taxon>
        <taxon>Actinomycetes</taxon>
        <taxon>Kitasatosporales</taxon>
        <taxon>Streptomycetaceae</taxon>
        <taxon>Streptomyces</taxon>
        <taxon>Streptomyces althioticus group</taxon>
    </lineage>
</organism>
<evidence type="ECO:0000313" key="6">
    <source>
        <dbReference type="Proteomes" id="UP001181313"/>
    </source>
</evidence>
<dbReference type="Gene3D" id="1.25.40.20">
    <property type="entry name" value="Ankyrin repeat-containing domain"/>
    <property type="match status" value="1"/>
</dbReference>
<evidence type="ECO:0000256" key="3">
    <source>
        <dbReference type="PROSITE-ProRule" id="PRU00023"/>
    </source>
</evidence>
<evidence type="ECO:0000313" key="5">
    <source>
        <dbReference type="EMBL" id="MDT3727102.1"/>
    </source>
</evidence>
<dbReference type="PANTHER" id="PTHR24171">
    <property type="entry name" value="ANKYRIN REPEAT DOMAIN-CONTAINING PROTEIN 39-RELATED"/>
    <property type="match status" value="1"/>
</dbReference>
<dbReference type="InterPro" id="IPR036770">
    <property type="entry name" value="Ankyrin_rpt-contain_sf"/>
</dbReference>
<dbReference type="EMBL" id="JAVSGH010000025">
    <property type="protein sequence ID" value="MDT3727102.1"/>
    <property type="molecule type" value="Genomic_DNA"/>
</dbReference>
<protein>
    <submittedName>
        <fullName evidence="5">Ankyrin repeat domain-containing protein</fullName>
    </submittedName>
</protein>
<dbReference type="PROSITE" id="PS50088">
    <property type="entry name" value="ANK_REPEAT"/>
    <property type="match status" value="1"/>
</dbReference>
<dbReference type="SUPFAM" id="SSF48403">
    <property type="entry name" value="Ankyrin repeat"/>
    <property type="match status" value="1"/>
</dbReference>